<dbReference type="GO" id="GO:0016020">
    <property type="term" value="C:membrane"/>
    <property type="evidence" value="ECO:0007669"/>
    <property type="project" value="UniProtKB-SubCell"/>
</dbReference>
<keyword evidence="8" id="KW-1185">Reference proteome</keyword>
<feature type="transmembrane region" description="Helical" evidence="5">
    <location>
        <begin position="86"/>
        <end position="114"/>
    </location>
</feature>
<keyword evidence="3 5" id="KW-1133">Transmembrane helix</keyword>
<dbReference type="OrthoDB" id="128948at2"/>
<proteinExistence type="predicted"/>
<keyword evidence="4 5" id="KW-0472">Membrane</keyword>
<dbReference type="EMBL" id="VTFT01000002">
    <property type="protein sequence ID" value="TYT23689.1"/>
    <property type="molecule type" value="Genomic_DNA"/>
</dbReference>
<feature type="transmembrane region" description="Helical" evidence="5">
    <location>
        <begin position="126"/>
        <end position="146"/>
    </location>
</feature>
<sequence length="222" mass="23684">MNAITRKLIAKELYVHRSMMLVASAAAVFAALVSAFGRTAFNVGAIAWITAVIAGGVMLAIYGILNERKEHSLEFVLSLPISIRQYVFAKTFGLLLCFLVPWLAASASAVALVLASPGVPDGLLPYVIALCGYLLANFTVVLCGALHARSEGLMTAVIILTNMSVSVFMFVVGALPGIRNHLESPTPVWNGTVFNVLLVEAVVIVVAVTLPLLTSARRRDFL</sequence>
<dbReference type="GO" id="GO:0140359">
    <property type="term" value="F:ABC-type transporter activity"/>
    <property type="evidence" value="ECO:0007669"/>
    <property type="project" value="InterPro"/>
</dbReference>
<evidence type="ECO:0000256" key="5">
    <source>
        <dbReference type="SAM" id="Phobius"/>
    </source>
</evidence>
<dbReference type="AlphaFoldDB" id="A0A5D4XGT3"/>
<feature type="transmembrane region" description="Helical" evidence="5">
    <location>
        <begin position="153"/>
        <end position="173"/>
    </location>
</feature>
<keyword evidence="2 5" id="KW-0812">Transmembrane</keyword>
<gene>
    <name evidence="7" type="ORF">FZO89_15785</name>
</gene>
<feature type="transmembrane region" description="Helical" evidence="5">
    <location>
        <begin position="45"/>
        <end position="65"/>
    </location>
</feature>
<dbReference type="Proteomes" id="UP000324973">
    <property type="component" value="Unassembled WGS sequence"/>
</dbReference>
<dbReference type="RefSeq" id="WP_149104385.1">
    <property type="nucleotide sequence ID" value="NZ_VTFT01000002.1"/>
</dbReference>
<evidence type="ECO:0000259" key="6">
    <source>
        <dbReference type="Pfam" id="PF12698"/>
    </source>
</evidence>
<feature type="transmembrane region" description="Helical" evidence="5">
    <location>
        <begin position="193"/>
        <end position="213"/>
    </location>
</feature>
<reference evidence="7 8" key="1">
    <citation type="submission" date="2019-08" db="EMBL/GenBank/DDBJ databases">
        <title>Luteimonas viscosus sp. nov., isolated from soil of a sunflower field.</title>
        <authorList>
            <person name="Jianli Z."/>
            <person name="Ying Z."/>
        </authorList>
    </citation>
    <scope>NUCLEOTIDE SEQUENCE [LARGE SCALE GENOMIC DNA]</scope>
    <source>
        <strain evidence="7 8">XBU10</strain>
    </source>
</reference>
<comment type="subcellular location">
    <subcellularLocation>
        <location evidence="1">Membrane</location>
        <topology evidence="1">Multi-pass membrane protein</topology>
    </subcellularLocation>
</comment>
<organism evidence="7 8">
    <name type="scientific">Luteimonas viscosa</name>
    <dbReference type="NCBI Taxonomy" id="1132694"/>
    <lineage>
        <taxon>Bacteria</taxon>
        <taxon>Pseudomonadati</taxon>
        <taxon>Pseudomonadota</taxon>
        <taxon>Gammaproteobacteria</taxon>
        <taxon>Lysobacterales</taxon>
        <taxon>Lysobacteraceae</taxon>
        <taxon>Luteimonas</taxon>
    </lineage>
</organism>
<accession>A0A5D4XGT3</accession>
<evidence type="ECO:0000256" key="2">
    <source>
        <dbReference type="ARBA" id="ARBA00022692"/>
    </source>
</evidence>
<comment type="caution">
    <text evidence="7">The sequence shown here is derived from an EMBL/GenBank/DDBJ whole genome shotgun (WGS) entry which is preliminary data.</text>
</comment>
<dbReference type="InterPro" id="IPR013525">
    <property type="entry name" value="ABC2_TM"/>
</dbReference>
<protein>
    <submittedName>
        <fullName evidence="7">ABC transporter permease</fullName>
    </submittedName>
</protein>
<dbReference type="Pfam" id="PF12698">
    <property type="entry name" value="ABC2_membrane_3"/>
    <property type="match status" value="1"/>
</dbReference>
<evidence type="ECO:0000256" key="1">
    <source>
        <dbReference type="ARBA" id="ARBA00004141"/>
    </source>
</evidence>
<evidence type="ECO:0000313" key="7">
    <source>
        <dbReference type="EMBL" id="TYT23689.1"/>
    </source>
</evidence>
<evidence type="ECO:0000256" key="4">
    <source>
        <dbReference type="ARBA" id="ARBA00023136"/>
    </source>
</evidence>
<evidence type="ECO:0000313" key="8">
    <source>
        <dbReference type="Proteomes" id="UP000324973"/>
    </source>
</evidence>
<name>A0A5D4XGT3_9GAMM</name>
<feature type="domain" description="ABC-2 type transporter transmembrane" evidence="6">
    <location>
        <begin position="44"/>
        <end position="177"/>
    </location>
</feature>
<evidence type="ECO:0000256" key="3">
    <source>
        <dbReference type="ARBA" id="ARBA00022989"/>
    </source>
</evidence>